<dbReference type="InterPro" id="IPR006183">
    <property type="entry name" value="Pgluconate_DH"/>
</dbReference>
<protein>
    <submittedName>
        <fullName evidence="5">Phosphogluconate dehydrogenase</fullName>
    </submittedName>
</protein>
<dbReference type="Proteomes" id="UP000051576">
    <property type="component" value="Unassembled WGS sequence"/>
</dbReference>
<dbReference type="STRING" id="1133569.FD21_GL000528"/>
<dbReference type="InterPro" id="IPR036291">
    <property type="entry name" value="NAD(P)-bd_dom_sf"/>
</dbReference>
<dbReference type="SUPFAM" id="SSF48179">
    <property type="entry name" value="6-phosphogluconate dehydrogenase C-terminal domain-like"/>
    <property type="match status" value="1"/>
</dbReference>
<evidence type="ECO:0000313" key="6">
    <source>
        <dbReference type="Proteomes" id="UP000051576"/>
    </source>
</evidence>
<comment type="similarity">
    <text evidence="1">Belongs to the 6-phosphogluconate dehydrogenase family.</text>
</comment>
<dbReference type="NCBIfam" id="TIGR00872">
    <property type="entry name" value="gnd_rel"/>
    <property type="match status" value="1"/>
</dbReference>
<dbReference type="InterPro" id="IPR004849">
    <property type="entry name" value="6DGDH_YqeC"/>
</dbReference>
<dbReference type="GO" id="GO:0006098">
    <property type="term" value="P:pentose-phosphate shunt"/>
    <property type="evidence" value="ECO:0007669"/>
    <property type="project" value="InterPro"/>
</dbReference>
<dbReference type="PANTHER" id="PTHR11811">
    <property type="entry name" value="6-PHOSPHOGLUCONATE DEHYDROGENASE"/>
    <property type="match status" value="1"/>
</dbReference>
<dbReference type="GO" id="GO:0050661">
    <property type="term" value="F:NADP binding"/>
    <property type="evidence" value="ECO:0007669"/>
    <property type="project" value="InterPro"/>
</dbReference>
<feature type="domain" description="6-phosphogluconate dehydrogenase C-terminal" evidence="4">
    <location>
        <begin position="167"/>
        <end position="298"/>
    </location>
</feature>
<dbReference type="Pfam" id="PF03446">
    <property type="entry name" value="NAD_binding_2"/>
    <property type="match status" value="1"/>
</dbReference>
<comment type="caution">
    <text evidence="5">The sequence shown here is derived from an EMBL/GenBank/DDBJ whole genome shotgun (WGS) entry which is preliminary data.</text>
</comment>
<gene>
    <name evidence="5" type="ORF">FD21_GL000528</name>
</gene>
<dbReference type="PROSITE" id="PS00461">
    <property type="entry name" value="6PGD"/>
    <property type="match status" value="1"/>
</dbReference>
<dbReference type="PRINTS" id="PR00076">
    <property type="entry name" value="6PGDHDRGNASE"/>
</dbReference>
<dbReference type="eggNOG" id="COG1023">
    <property type="taxonomic scope" value="Bacteria"/>
</dbReference>
<dbReference type="PATRIC" id="fig|1133569.4.peg.563"/>
<evidence type="ECO:0000313" key="5">
    <source>
        <dbReference type="EMBL" id="KRM88975.1"/>
    </source>
</evidence>
<dbReference type="Gene3D" id="3.40.50.720">
    <property type="entry name" value="NAD(P)-binding Rossmann-like Domain"/>
    <property type="match status" value="1"/>
</dbReference>
<dbReference type="SUPFAM" id="SSF51735">
    <property type="entry name" value="NAD(P)-binding Rossmann-fold domains"/>
    <property type="match status" value="1"/>
</dbReference>
<keyword evidence="3" id="KW-0311">Gluconate utilization</keyword>
<dbReference type="GO" id="GO:0019521">
    <property type="term" value="P:D-gluconate metabolic process"/>
    <property type="evidence" value="ECO:0007669"/>
    <property type="project" value="UniProtKB-KW"/>
</dbReference>
<accession>A0A0R2CAT2</accession>
<evidence type="ECO:0000256" key="3">
    <source>
        <dbReference type="ARBA" id="ARBA00023064"/>
    </source>
</evidence>
<dbReference type="InterPro" id="IPR006114">
    <property type="entry name" value="6PGDH_C"/>
</dbReference>
<dbReference type="InterPro" id="IPR006184">
    <property type="entry name" value="6PGdom_BS"/>
</dbReference>
<dbReference type="OrthoDB" id="9804542at2"/>
<keyword evidence="6" id="KW-1185">Reference proteome</keyword>
<organism evidence="5 6">
    <name type="scientific">Liquorilactobacillus vini DSM 20605</name>
    <dbReference type="NCBI Taxonomy" id="1133569"/>
    <lineage>
        <taxon>Bacteria</taxon>
        <taxon>Bacillati</taxon>
        <taxon>Bacillota</taxon>
        <taxon>Bacilli</taxon>
        <taxon>Lactobacillales</taxon>
        <taxon>Lactobacillaceae</taxon>
        <taxon>Liquorilactobacillus</taxon>
    </lineage>
</organism>
<dbReference type="NCBIfam" id="NF007161">
    <property type="entry name" value="PRK09599.1"/>
    <property type="match status" value="1"/>
</dbReference>
<dbReference type="AlphaFoldDB" id="A0A0R2CAT2"/>
<dbReference type="EMBL" id="AYYX01000016">
    <property type="protein sequence ID" value="KRM88975.1"/>
    <property type="molecule type" value="Genomic_DNA"/>
</dbReference>
<sequence>MELGMIGLGKMGKNLVQNMQEQGIKVTAFDLALTARNAAKAEGITVVSSLKSLVASLASPRLIWSMLPAGEPTNSTFKQLEALLVAGDIVIDGGNSYYQDSIKHAAQLATKKIHFLDVGTSGGMAGARKNGNFMIGGEAEIFQQVEPLFQKIAAPEGYLYTGPAGSGHYLKMIHNGIEYGMMQAIGEGFEILQKSPFDYDYQAVARVWEHGSVIRGWLMELAEQEFAQDPKLSHLKGIMHSSGEGAWTAEEAIKLHVPAPVIGNALMMRYRSEEKDTLNGKVVAALRNSFGGHPVDQK</sequence>
<evidence type="ECO:0000256" key="1">
    <source>
        <dbReference type="ARBA" id="ARBA00008419"/>
    </source>
</evidence>
<dbReference type="RefSeq" id="WP_010580567.1">
    <property type="nucleotide sequence ID" value="NZ_AHYZ01000089.1"/>
</dbReference>
<dbReference type="InterPro" id="IPR006115">
    <property type="entry name" value="6PGDH_NADP-bd"/>
</dbReference>
<proteinExistence type="inferred from homology"/>
<keyword evidence="2" id="KW-0560">Oxidoreductase</keyword>
<dbReference type="InterPro" id="IPR008927">
    <property type="entry name" value="6-PGluconate_DH-like_C_sf"/>
</dbReference>
<name>A0A0R2CAT2_9LACO</name>
<dbReference type="GO" id="GO:0004616">
    <property type="term" value="F:phosphogluconate dehydrogenase (decarboxylating) activity"/>
    <property type="evidence" value="ECO:0007669"/>
    <property type="project" value="InterPro"/>
</dbReference>
<dbReference type="Pfam" id="PF00393">
    <property type="entry name" value="6PGD"/>
    <property type="match status" value="1"/>
</dbReference>
<dbReference type="InterPro" id="IPR013328">
    <property type="entry name" value="6PGD_dom2"/>
</dbReference>
<dbReference type="Gene3D" id="1.10.1040.10">
    <property type="entry name" value="N-(1-d-carboxylethyl)-l-norvaline Dehydrogenase, domain 2"/>
    <property type="match status" value="1"/>
</dbReference>
<evidence type="ECO:0000259" key="4">
    <source>
        <dbReference type="SMART" id="SM01350"/>
    </source>
</evidence>
<dbReference type="SMART" id="SM01350">
    <property type="entry name" value="6PGD"/>
    <property type="match status" value="1"/>
</dbReference>
<reference evidence="5 6" key="1">
    <citation type="journal article" date="2015" name="Genome Announc.">
        <title>Expanding the biotechnology potential of lactobacilli through comparative genomics of 213 strains and associated genera.</title>
        <authorList>
            <person name="Sun Z."/>
            <person name="Harris H.M."/>
            <person name="McCann A."/>
            <person name="Guo C."/>
            <person name="Argimon S."/>
            <person name="Zhang W."/>
            <person name="Yang X."/>
            <person name="Jeffery I.B."/>
            <person name="Cooney J.C."/>
            <person name="Kagawa T.F."/>
            <person name="Liu W."/>
            <person name="Song Y."/>
            <person name="Salvetti E."/>
            <person name="Wrobel A."/>
            <person name="Rasinkangas P."/>
            <person name="Parkhill J."/>
            <person name="Rea M.C."/>
            <person name="O'Sullivan O."/>
            <person name="Ritari J."/>
            <person name="Douillard F.P."/>
            <person name="Paul Ross R."/>
            <person name="Yang R."/>
            <person name="Briner A.E."/>
            <person name="Felis G.E."/>
            <person name="de Vos W.M."/>
            <person name="Barrangou R."/>
            <person name="Klaenhammer T.R."/>
            <person name="Caufield P.W."/>
            <person name="Cui Y."/>
            <person name="Zhang H."/>
            <person name="O'Toole P.W."/>
        </authorList>
    </citation>
    <scope>NUCLEOTIDE SEQUENCE [LARGE SCALE GENOMIC DNA]</scope>
    <source>
        <strain evidence="5 6">DSM 20605</strain>
    </source>
</reference>
<evidence type="ECO:0000256" key="2">
    <source>
        <dbReference type="ARBA" id="ARBA00023002"/>
    </source>
</evidence>